<dbReference type="InterPro" id="IPR050833">
    <property type="entry name" value="Poly_Biosynth_Transport"/>
</dbReference>
<feature type="transmembrane region" description="Helical" evidence="6">
    <location>
        <begin position="426"/>
        <end position="446"/>
    </location>
</feature>
<feature type="transmembrane region" description="Helical" evidence="6">
    <location>
        <begin position="483"/>
        <end position="506"/>
    </location>
</feature>
<name>A0A1M6QMX4_PARC5</name>
<keyword evidence="5 6" id="KW-0472">Membrane</keyword>
<feature type="transmembrane region" description="Helical" evidence="6">
    <location>
        <begin position="232"/>
        <end position="256"/>
    </location>
</feature>
<feature type="transmembrane region" description="Helical" evidence="6">
    <location>
        <begin position="294"/>
        <end position="312"/>
    </location>
</feature>
<organism evidence="7 8">
    <name type="scientific">Paramaledivibacter caminithermalis (strain DSM 15212 / CIP 107654 / DViRD3)</name>
    <name type="common">Clostridium caminithermale</name>
    <dbReference type="NCBI Taxonomy" id="1121301"/>
    <lineage>
        <taxon>Bacteria</taxon>
        <taxon>Bacillati</taxon>
        <taxon>Bacillota</taxon>
        <taxon>Clostridia</taxon>
        <taxon>Peptostreptococcales</taxon>
        <taxon>Caminicellaceae</taxon>
        <taxon>Paramaledivibacter</taxon>
    </lineage>
</organism>
<dbReference type="InterPro" id="IPR024923">
    <property type="entry name" value="PG_synth_SpoVB"/>
</dbReference>
<evidence type="ECO:0000256" key="4">
    <source>
        <dbReference type="ARBA" id="ARBA00022989"/>
    </source>
</evidence>
<feature type="transmembrane region" description="Helical" evidence="6">
    <location>
        <begin position="154"/>
        <end position="175"/>
    </location>
</feature>
<keyword evidence="3 6" id="KW-0812">Transmembrane</keyword>
<dbReference type="AlphaFoldDB" id="A0A1M6QMX4"/>
<feature type="transmembrane region" description="Helical" evidence="6">
    <location>
        <begin position="90"/>
        <end position="110"/>
    </location>
</feature>
<gene>
    <name evidence="7" type="ORF">SAMN02745912_02647</name>
</gene>
<dbReference type="STRING" id="1121301.SAMN02745912_02647"/>
<dbReference type="PANTHER" id="PTHR30250">
    <property type="entry name" value="PST FAMILY PREDICTED COLANIC ACID TRANSPORTER"/>
    <property type="match status" value="1"/>
</dbReference>
<sequence length="534" mass="57687">MEKGNSNSFIKGAFILGIAAIIAKILGAAFKIPLGNLIADTGMGYYNSAYPIYAALLVVSTAGLPAAIAKMVSERVALGDRYGAHRVFKVSFLILVIIGLFTSVALFIGARPISNLVKNHKAYYSMIALSPALFFVSIMSSFRGYFQGLQNMKPTAISQIIEQFGRFAVGLYLAYQFSKVSLEKAAAGATFGATAGAFLGSIFITYIYLTYRKNKFGQIKNTSINQESSASIIKNLLLIAIPITIGAAVLPLMNLIDTGIVMRRLTAIGYEYDTANRLWGQIGLGNNIINLPQAITAALQVSLVPAIAYVVARRDRVQLIQNIETGVRVTLLIALPAAVGLSILSEEIMLLLYPSQMEAAIGAGEILRISAWGVVFLSLFQTFTGILQGLGKQLIPAGNLLIGALLKLVLSYILIGIPAINIKGAVIATLAGFILACILNFIFVKIYTRVKFNIIQDIIKPIIAVITMALVVKYSHISLGLFISSRMATVISIALGAFVYGIMLLLTRALNDKDFELMPGGKKLYRIAKIFYKK</sequence>
<comment type="subcellular location">
    <subcellularLocation>
        <location evidence="1">Cell membrane</location>
        <topology evidence="1">Multi-pass membrane protein</topology>
    </subcellularLocation>
</comment>
<feature type="transmembrane region" description="Helical" evidence="6">
    <location>
        <begin position="332"/>
        <end position="354"/>
    </location>
</feature>
<dbReference type="OrthoDB" id="9775950at2"/>
<dbReference type="GO" id="GO:0005886">
    <property type="term" value="C:plasma membrane"/>
    <property type="evidence" value="ECO:0007669"/>
    <property type="project" value="UniProtKB-SubCell"/>
</dbReference>
<dbReference type="Pfam" id="PF01943">
    <property type="entry name" value="Polysacc_synt"/>
    <property type="match status" value="1"/>
</dbReference>
<feature type="transmembrane region" description="Helical" evidence="6">
    <location>
        <begin position="122"/>
        <end position="142"/>
    </location>
</feature>
<dbReference type="InterPro" id="IPR002797">
    <property type="entry name" value="Polysacc_synth"/>
</dbReference>
<feature type="transmembrane region" description="Helical" evidence="6">
    <location>
        <begin position="187"/>
        <end position="211"/>
    </location>
</feature>
<evidence type="ECO:0000256" key="1">
    <source>
        <dbReference type="ARBA" id="ARBA00004651"/>
    </source>
</evidence>
<evidence type="ECO:0000256" key="2">
    <source>
        <dbReference type="ARBA" id="ARBA00022475"/>
    </source>
</evidence>
<evidence type="ECO:0000313" key="7">
    <source>
        <dbReference type="EMBL" id="SHK21594.1"/>
    </source>
</evidence>
<evidence type="ECO:0000256" key="3">
    <source>
        <dbReference type="ARBA" id="ARBA00022692"/>
    </source>
</evidence>
<feature type="transmembrane region" description="Helical" evidence="6">
    <location>
        <begin position="458"/>
        <end position="477"/>
    </location>
</feature>
<evidence type="ECO:0000256" key="5">
    <source>
        <dbReference type="ARBA" id="ARBA00023136"/>
    </source>
</evidence>
<proteinExistence type="predicted"/>
<keyword evidence="4 6" id="KW-1133">Transmembrane helix</keyword>
<keyword evidence="8" id="KW-1185">Reference proteome</keyword>
<feature type="transmembrane region" description="Helical" evidence="6">
    <location>
        <begin position="12"/>
        <end position="30"/>
    </location>
</feature>
<evidence type="ECO:0000313" key="8">
    <source>
        <dbReference type="Proteomes" id="UP000184465"/>
    </source>
</evidence>
<evidence type="ECO:0000256" key="6">
    <source>
        <dbReference type="SAM" id="Phobius"/>
    </source>
</evidence>
<feature type="transmembrane region" description="Helical" evidence="6">
    <location>
        <begin position="366"/>
        <end position="387"/>
    </location>
</feature>
<keyword evidence="2" id="KW-1003">Cell membrane</keyword>
<reference evidence="7 8" key="1">
    <citation type="submission" date="2016-11" db="EMBL/GenBank/DDBJ databases">
        <authorList>
            <person name="Jaros S."/>
            <person name="Januszkiewicz K."/>
            <person name="Wedrychowicz H."/>
        </authorList>
    </citation>
    <scope>NUCLEOTIDE SEQUENCE [LARGE SCALE GENOMIC DNA]</scope>
    <source>
        <strain evidence="7 8">DSM 15212</strain>
    </source>
</reference>
<protein>
    <submittedName>
        <fullName evidence="7">Stage V sporulation protein B</fullName>
    </submittedName>
</protein>
<dbReference type="PIRSF" id="PIRSF038958">
    <property type="entry name" value="PG_synth_SpoVB"/>
    <property type="match status" value="1"/>
</dbReference>
<accession>A0A1M6QMX4</accession>
<feature type="transmembrane region" description="Helical" evidence="6">
    <location>
        <begin position="399"/>
        <end position="420"/>
    </location>
</feature>
<feature type="transmembrane region" description="Helical" evidence="6">
    <location>
        <begin position="50"/>
        <end position="69"/>
    </location>
</feature>
<dbReference type="PANTHER" id="PTHR30250:SF21">
    <property type="entry name" value="LIPID II FLIPPASE MURJ"/>
    <property type="match status" value="1"/>
</dbReference>
<dbReference type="CDD" id="cd13124">
    <property type="entry name" value="MATE_SpoVB_like"/>
    <property type="match status" value="1"/>
</dbReference>
<dbReference type="EMBL" id="FRAG01000036">
    <property type="protein sequence ID" value="SHK21594.1"/>
    <property type="molecule type" value="Genomic_DNA"/>
</dbReference>
<dbReference type="Proteomes" id="UP000184465">
    <property type="component" value="Unassembled WGS sequence"/>
</dbReference>
<dbReference type="RefSeq" id="WP_073150903.1">
    <property type="nucleotide sequence ID" value="NZ_FRAG01000036.1"/>
</dbReference>